<dbReference type="WBParaSite" id="TREG1_65070.1">
    <property type="protein sequence ID" value="TREG1_65070.1"/>
    <property type="gene ID" value="TREG1_65070"/>
</dbReference>
<dbReference type="GO" id="GO:0005794">
    <property type="term" value="C:Golgi apparatus"/>
    <property type="evidence" value="ECO:0007669"/>
    <property type="project" value="TreeGrafter"/>
</dbReference>
<comment type="catalytic activity">
    <reaction evidence="4 5">
        <text>L-tyrosyl-[protein] + 3'-phosphoadenylyl sulfate = O-sulfo-L-tyrosine-[protein] + adenosine 3',5'-bisphosphate + H(+)</text>
        <dbReference type="Rhea" id="RHEA:16801"/>
        <dbReference type="Rhea" id="RHEA-COMP:10136"/>
        <dbReference type="Rhea" id="RHEA-COMP:11688"/>
        <dbReference type="ChEBI" id="CHEBI:15378"/>
        <dbReference type="ChEBI" id="CHEBI:46858"/>
        <dbReference type="ChEBI" id="CHEBI:58339"/>
        <dbReference type="ChEBI" id="CHEBI:58343"/>
        <dbReference type="ChEBI" id="CHEBI:65286"/>
        <dbReference type="EC" id="2.8.2.20"/>
    </reaction>
</comment>
<name>A0AA85K3V4_TRIRE</name>
<evidence type="ECO:0000313" key="7">
    <source>
        <dbReference type="WBParaSite" id="TREG1_65070.1"/>
    </source>
</evidence>
<protein>
    <recommendedName>
        <fullName evidence="2 5">Protein-tyrosine sulfotransferase</fullName>
        <ecNumber evidence="2 5">2.8.2.20</ecNumber>
    </recommendedName>
</protein>
<dbReference type="SUPFAM" id="SSF52540">
    <property type="entry name" value="P-loop containing nucleoside triphosphate hydrolases"/>
    <property type="match status" value="1"/>
</dbReference>
<comment type="function">
    <text evidence="5">Catalyzes the O-sulfation of tyrosine residues within acidic motifs of polypeptides, using 3'-phosphoadenylyl sulfate (PAPS) as cosubstrate.</text>
</comment>
<dbReference type="InterPro" id="IPR027417">
    <property type="entry name" value="P-loop_NTPase"/>
</dbReference>
<proteinExistence type="inferred from homology"/>
<dbReference type="PANTHER" id="PTHR12788">
    <property type="entry name" value="PROTEIN-TYROSINE SULFOTRANSFERASE 2"/>
    <property type="match status" value="1"/>
</dbReference>
<sequence length="332" mass="38313">MIKRISASLPLKRLTWCLLVLVCVAAIKTFKQYYSNILSLQKWESWTINSQRLVLNHEQPRNASIIFIGGHQSTGTGLMRILLDVHPLIRCGPEPIITWEIMNFRKSMKAYMNKLEAAGVTSRVIDEATAGFIVSVVENMGPPAERLCHKQPGIYYYLRELGDLFHEAKFIHMIRDGRASVLSTITRKVDSQFTADKPVEAIKLWENITRQMIDDCKYIGAKRCLTVRYECLVLEPEVQLRRILRFLHLKWDPSLLKHDKLVNKTSKISSMEASTVQFIKPIHIKSLDLWTKNNSVIPQAILRNFHNYTTLLDEMGYSSKQIPPNYKQLCKL</sequence>
<dbReference type="Pfam" id="PF13469">
    <property type="entry name" value="Sulfotransfer_3"/>
    <property type="match status" value="1"/>
</dbReference>
<reference evidence="6" key="1">
    <citation type="submission" date="2022-06" db="EMBL/GenBank/DDBJ databases">
        <authorList>
            <person name="Berger JAMES D."/>
            <person name="Berger JAMES D."/>
        </authorList>
    </citation>
    <scope>NUCLEOTIDE SEQUENCE [LARGE SCALE GENOMIC DNA]</scope>
</reference>
<dbReference type="InterPro" id="IPR026634">
    <property type="entry name" value="TPST-like"/>
</dbReference>
<evidence type="ECO:0000256" key="4">
    <source>
        <dbReference type="ARBA" id="ARBA00048460"/>
    </source>
</evidence>
<evidence type="ECO:0000256" key="1">
    <source>
        <dbReference type="ARBA" id="ARBA00009988"/>
    </source>
</evidence>
<reference evidence="7" key="2">
    <citation type="submission" date="2023-11" db="UniProtKB">
        <authorList>
            <consortium name="WormBaseParasite"/>
        </authorList>
    </citation>
    <scope>IDENTIFICATION</scope>
</reference>
<evidence type="ECO:0000256" key="5">
    <source>
        <dbReference type="RuleBase" id="RU365018"/>
    </source>
</evidence>
<dbReference type="EC" id="2.8.2.20" evidence="2 5"/>
<keyword evidence="6" id="KW-1185">Reference proteome</keyword>
<dbReference type="PANTHER" id="PTHR12788:SF10">
    <property type="entry name" value="PROTEIN-TYROSINE SULFOTRANSFERASE"/>
    <property type="match status" value="1"/>
</dbReference>
<comment type="similarity">
    <text evidence="1 5">Belongs to the protein sulfotransferase family.</text>
</comment>
<dbReference type="Proteomes" id="UP000050795">
    <property type="component" value="Unassembled WGS sequence"/>
</dbReference>
<accession>A0AA85K3V4</accession>
<dbReference type="Gene3D" id="3.40.50.300">
    <property type="entry name" value="P-loop containing nucleotide triphosphate hydrolases"/>
    <property type="match status" value="1"/>
</dbReference>
<evidence type="ECO:0000256" key="2">
    <source>
        <dbReference type="ARBA" id="ARBA00013262"/>
    </source>
</evidence>
<dbReference type="AlphaFoldDB" id="A0AA85K3V4"/>
<evidence type="ECO:0000256" key="3">
    <source>
        <dbReference type="ARBA" id="ARBA00022679"/>
    </source>
</evidence>
<dbReference type="GO" id="GO:0008476">
    <property type="term" value="F:protein-tyrosine sulfotransferase activity"/>
    <property type="evidence" value="ECO:0007669"/>
    <property type="project" value="UniProtKB-EC"/>
</dbReference>
<keyword evidence="3 5" id="KW-0808">Transferase</keyword>
<evidence type="ECO:0000313" key="6">
    <source>
        <dbReference type="Proteomes" id="UP000050795"/>
    </source>
</evidence>
<organism evidence="6 7">
    <name type="scientific">Trichobilharzia regenti</name>
    <name type="common">Nasal bird schistosome</name>
    <dbReference type="NCBI Taxonomy" id="157069"/>
    <lineage>
        <taxon>Eukaryota</taxon>
        <taxon>Metazoa</taxon>
        <taxon>Spiralia</taxon>
        <taxon>Lophotrochozoa</taxon>
        <taxon>Platyhelminthes</taxon>
        <taxon>Trematoda</taxon>
        <taxon>Digenea</taxon>
        <taxon>Strigeidida</taxon>
        <taxon>Schistosomatoidea</taxon>
        <taxon>Schistosomatidae</taxon>
        <taxon>Trichobilharzia</taxon>
    </lineage>
</organism>